<evidence type="ECO:0000256" key="1">
    <source>
        <dbReference type="RuleBase" id="RU003707"/>
    </source>
</evidence>
<dbReference type="RefSeq" id="WP_267620265.1">
    <property type="nucleotide sequence ID" value="NZ_JAODIW010000004.1"/>
</dbReference>
<dbReference type="AlphaFoldDB" id="A0ABD5PDH0"/>
<dbReference type="InterPro" id="IPR014748">
    <property type="entry name" value="Enoyl-CoA_hydra_C"/>
</dbReference>
<dbReference type="EMBL" id="JBHSDS010000007">
    <property type="protein sequence ID" value="MFC4358882.1"/>
    <property type="molecule type" value="Genomic_DNA"/>
</dbReference>
<comment type="caution">
    <text evidence="2">The sequence shown here is derived from an EMBL/GenBank/DDBJ whole genome shotgun (WGS) entry which is preliminary data.</text>
</comment>
<dbReference type="Gene3D" id="1.10.12.10">
    <property type="entry name" value="Lyase 2-enoyl-coa Hydratase, Chain A, domain 2"/>
    <property type="match status" value="1"/>
</dbReference>
<dbReference type="PANTHER" id="PTHR43459:SF1">
    <property type="entry name" value="EG:BACN32G11.4 PROTEIN"/>
    <property type="match status" value="1"/>
</dbReference>
<dbReference type="PROSITE" id="PS00166">
    <property type="entry name" value="ENOYL_COA_HYDRATASE"/>
    <property type="match status" value="1"/>
</dbReference>
<gene>
    <name evidence="2" type="ORF">ACFO0N_13110</name>
</gene>
<dbReference type="InterPro" id="IPR018376">
    <property type="entry name" value="Enoyl-CoA_hyd/isom_CS"/>
</dbReference>
<evidence type="ECO:0000313" key="2">
    <source>
        <dbReference type="EMBL" id="MFC4358882.1"/>
    </source>
</evidence>
<sequence>MGLDTDAVSLVVDDRGVATVTLRNEGMRNAITGDVAAGLVEAFDALGPVGDDDIEARCVVLRGEGGFSAGGDVNAMMELQSGGWTLDEAVEHVIEVLGRAVRRVHECPLPTVAAVEGSAVGAGAALAIACDLQVASEEARVGFGFRRVGLAVDSGTSYLLPRLVGDNVAKELVFTGELLDAERAVDLGVLNHAYPADEFETRLDDLVDRIAAGPTVALRASKRLLEQGHDTSLADAIANEAGAQAAVFETEDHAEGVESFFERRDPEFVGQ</sequence>
<reference evidence="2 3" key="1">
    <citation type="journal article" date="2019" name="Int. J. Syst. Evol. Microbiol.">
        <title>The Global Catalogue of Microorganisms (GCM) 10K type strain sequencing project: providing services to taxonomists for standard genome sequencing and annotation.</title>
        <authorList>
            <consortium name="The Broad Institute Genomics Platform"/>
            <consortium name="The Broad Institute Genome Sequencing Center for Infectious Disease"/>
            <person name="Wu L."/>
            <person name="Ma J."/>
        </authorList>
    </citation>
    <scope>NUCLEOTIDE SEQUENCE [LARGE SCALE GENOMIC DNA]</scope>
    <source>
        <strain evidence="2 3">CGMCC 1.12553</strain>
    </source>
</reference>
<dbReference type="Gene3D" id="3.90.226.10">
    <property type="entry name" value="2-enoyl-CoA Hydratase, Chain A, domain 1"/>
    <property type="match status" value="1"/>
</dbReference>
<dbReference type="PANTHER" id="PTHR43459">
    <property type="entry name" value="ENOYL-COA HYDRATASE"/>
    <property type="match status" value="1"/>
</dbReference>
<protein>
    <submittedName>
        <fullName evidence="2">Enoyl-CoA hydratase/isomerase family protein</fullName>
    </submittedName>
</protein>
<proteinExistence type="inferred from homology"/>
<dbReference type="InterPro" id="IPR029045">
    <property type="entry name" value="ClpP/crotonase-like_dom_sf"/>
</dbReference>
<evidence type="ECO:0000313" key="3">
    <source>
        <dbReference type="Proteomes" id="UP001595921"/>
    </source>
</evidence>
<dbReference type="InterPro" id="IPR001753">
    <property type="entry name" value="Enoyl-CoA_hydra/iso"/>
</dbReference>
<accession>A0ABD5PDH0</accession>
<comment type="similarity">
    <text evidence="1">Belongs to the enoyl-CoA hydratase/isomerase family.</text>
</comment>
<dbReference type="Pfam" id="PF00378">
    <property type="entry name" value="ECH_1"/>
    <property type="match status" value="1"/>
</dbReference>
<dbReference type="CDD" id="cd06558">
    <property type="entry name" value="crotonase-like"/>
    <property type="match status" value="1"/>
</dbReference>
<dbReference type="Proteomes" id="UP001595921">
    <property type="component" value="Unassembled WGS sequence"/>
</dbReference>
<dbReference type="SUPFAM" id="SSF52096">
    <property type="entry name" value="ClpP/crotonase"/>
    <property type="match status" value="1"/>
</dbReference>
<organism evidence="2 3">
    <name type="scientific">Halobium salinum</name>
    <dbReference type="NCBI Taxonomy" id="1364940"/>
    <lineage>
        <taxon>Archaea</taxon>
        <taxon>Methanobacteriati</taxon>
        <taxon>Methanobacteriota</taxon>
        <taxon>Stenosarchaea group</taxon>
        <taxon>Halobacteria</taxon>
        <taxon>Halobacteriales</taxon>
        <taxon>Haloferacaceae</taxon>
        <taxon>Halobium</taxon>
    </lineage>
</organism>
<name>A0ABD5PDH0_9EURY</name>
<keyword evidence="3" id="KW-1185">Reference proteome</keyword>